<reference evidence="6 7" key="1">
    <citation type="submission" date="2016-10" db="EMBL/GenBank/DDBJ databases">
        <title>Rodentibacter gen. nov. and new species.</title>
        <authorList>
            <person name="Christensen H."/>
        </authorList>
    </citation>
    <scope>NUCLEOTIDE SEQUENCE [LARGE SCALE GENOMIC DNA]</scope>
    <source>
        <strain evidence="6 7">CCUG17206</strain>
    </source>
</reference>
<accession>A0A1V3IQX8</accession>
<evidence type="ECO:0000256" key="1">
    <source>
        <dbReference type="ARBA" id="ARBA00010923"/>
    </source>
</evidence>
<evidence type="ECO:0000256" key="2">
    <source>
        <dbReference type="ARBA" id="ARBA00022747"/>
    </source>
</evidence>
<dbReference type="SUPFAM" id="SSF116734">
    <property type="entry name" value="DNA methylase specificity domain"/>
    <property type="match status" value="2"/>
</dbReference>
<evidence type="ECO:0000259" key="5">
    <source>
        <dbReference type="Pfam" id="PF01420"/>
    </source>
</evidence>
<proteinExistence type="inferred from homology"/>
<dbReference type="InterPro" id="IPR052021">
    <property type="entry name" value="Type-I_RS_S_subunit"/>
</dbReference>
<keyword evidence="4" id="KW-0175">Coiled coil</keyword>
<dbReference type="Proteomes" id="UP000189433">
    <property type="component" value="Unassembled WGS sequence"/>
</dbReference>
<evidence type="ECO:0000313" key="6">
    <source>
        <dbReference type="EMBL" id="OOF44364.1"/>
    </source>
</evidence>
<dbReference type="AlphaFoldDB" id="A0A1V3IQX8"/>
<sequence length="470" mass="53717">MLSGLEVSEVYLSNIRKNKDYRFDTDFWTKEPKKNPNLTYIKIGDCLLKSQYGISISMNEDGDGIPIYRMNEIHNMLCDFSVAKYAKVLGDEKETFLLKDRDVLFNRTNSFEWVGRTGIFYQQSNRDFIFASYLVRFVPNEDIILPEYLTAYLNTKYGIWDLKRRARQSVNQTNINPEEVKETFIPLLDKSIQLKIKDCFESAKISLIKSGNLYTEAETLLLENLGLKNFQVINNPINIKSLKESFLQTGRLDAEFYQPFYEQLEQYIQSHSLGFARLGNVCKLHDENYTPKDNQEYNYIELSNIGKSGEITGCTRALGKELPSRARRKVRSNQVIISSIEGSLQSCAIVSSNYDDALCSTGFYVLSSEILNAETLLVLFKSELMQQILKKNCSGTILTAINKEELLNIPLPIIDTKTQTKISDYIQQSNALRQQAQDLLAQAKIKVESEIENNALNINELDLRGGGRSC</sequence>
<feature type="domain" description="Type I restriction modification DNA specificity" evidence="5">
    <location>
        <begin position="59"/>
        <end position="201"/>
    </location>
</feature>
<dbReference type="PANTHER" id="PTHR30408:SF12">
    <property type="entry name" value="TYPE I RESTRICTION ENZYME MJAVIII SPECIFICITY SUBUNIT"/>
    <property type="match status" value="1"/>
</dbReference>
<keyword evidence="3" id="KW-0238">DNA-binding</keyword>
<dbReference type="GO" id="GO:0009307">
    <property type="term" value="P:DNA restriction-modification system"/>
    <property type="evidence" value="ECO:0007669"/>
    <property type="project" value="UniProtKB-KW"/>
</dbReference>
<dbReference type="PANTHER" id="PTHR30408">
    <property type="entry name" value="TYPE-1 RESTRICTION ENZYME ECOKI SPECIFICITY PROTEIN"/>
    <property type="match status" value="1"/>
</dbReference>
<comment type="similarity">
    <text evidence="1">Belongs to the type-I restriction system S methylase family.</text>
</comment>
<feature type="domain" description="Type I restriction modification DNA specificity" evidence="5">
    <location>
        <begin position="277"/>
        <end position="429"/>
    </location>
</feature>
<dbReference type="GO" id="GO:0003677">
    <property type="term" value="F:DNA binding"/>
    <property type="evidence" value="ECO:0007669"/>
    <property type="project" value="UniProtKB-KW"/>
</dbReference>
<evidence type="ECO:0000256" key="3">
    <source>
        <dbReference type="ARBA" id="ARBA00023125"/>
    </source>
</evidence>
<gene>
    <name evidence="6" type="ORF">BKK50_02810</name>
</gene>
<dbReference type="EMBL" id="MLHJ01000018">
    <property type="protein sequence ID" value="OOF44364.1"/>
    <property type="molecule type" value="Genomic_DNA"/>
</dbReference>
<organism evidence="6 7">
    <name type="scientific">Rodentibacter rarus</name>
    <dbReference type="NCBI Taxonomy" id="1908260"/>
    <lineage>
        <taxon>Bacteria</taxon>
        <taxon>Pseudomonadati</taxon>
        <taxon>Pseudomonadota</taxon>
        <taxon>Gammaproteobacteria</taxon>
        <taxon>Pasteurellales</taxon>
        <taxon>Pasteurellaceae</taxon>
        <taxon>Rodentibacter</taxon>
    </lineage>
</organism>
<dbReference type="InterPro" id="IPR000055">
    <property type="entry name" value="Restrct_endonuc_typeI_TRD"/>
</dbReference>
<dbReference type="Pfam" id="PF01420">
    <property type="entry name" value="Methylase_S"/>
    <property type="match status" value="2"/>
</dbReference>
<keyword evidence="7" id="KW-1185">Reference proteome</keyword>
<dbReference type="InterPro" id="IPR044946">
    <property type="entry name" value="Restrct_endonuc_typeI_TRD_sf"/>
</dbReference>
<evidence type="ECO:0000256" key="4">
    <source>
        <dbReference type="SAM" id="Coils"/>
    </source>
</evidence>
<evidence type="ECO:0000313" key="7">
    <source>
        <dbReference type="Proteomes" id="UP000189433"/>
    </source>
</evidence>
<dbReference type="CDD" id="cd16961">
    <property type="entry name" value="RMtype1_S_TRD-CR_like"/>
    <property type="match status" value="1"/>
</dbReference>
<name>A0A1V3IQX8_9PAST</name>
<protein>
    <recommendedName>
        <fullName evidence="5">Type I restriction modification DNA specificity domain-containing protein</fullName>
    </recommendedName>
</protein>
<feature type="coiled-coil region" evidence="4">
    <location>
        <begin position="422"/>
        <end position="453"/>
    </location>
</feature>
<keyword evidence="2" id="KW-0680">Restriction system</keyword>
<dbReference type="Gene3D" id="3.90.220.20">
    <property type="entry name" value="DNA methylase specificity domains"/>
    <property type="match status" value="2"/>
</dbReference>
<dbReference type="STRING" id="1908260.BKK50_02810"/>
<comment type="caution">
    <text evidence="6">The sequence shown here is derived from an EMBL/GenBank/DDBJ whole genome shotgun (WGS) entry which is preliminary data.</text>
</comment>
<dbReference type="CDD" id="cd17524">
    <property type="entry name" value="RMtype1_S_EcoUTORF5051P-TRD2-CR2_like"/>
    <property type="match status" value="1"/>
</dbReference>